<dbReference type="AlphaFoldDB" id="A0A8T1UDS5"/>
<dbReference type="VEuPathDB" id="FungiDB:PC110_g13908"/>
<evidence type="ECO:0000313" key="2">
    <source>
        <dbReference type="Proteomes" id="UP000688947"/>
    </source>
</evidence>
<evidence type="ECO:0000313" key="1">
    <source>
        <dbReference type="EMBL" id="KAG6960746.1"/>
    </source>
</evidence>
<accession>A0A8T1UDS5</accession>
<sequence>MRKLYIGVAAHTACANESTVDKYEVDVSSECTSLCTPVLQNLEEALPNCNYFLKDYENSNKKWEAYSSLAQCDQRNASDPVSVGFHSNSTITILTRSSASGSAVKDGISATSNSGSDFVGSSTAMRTQLLCCFNGGVNAAECTDVEDQSITDAYAAAAATSACSSYASTNILILIVPPCSARDCIDVMTDLANSIPNCTSSGLATSEKDQLRRSLDICATPAPTPASTASSTNCTSSQAEATFNAFYEAANGSCASSTTIEQYSIIIDTQCNSTCAEAVQGFAQSLPNCNYELSGENTNKKEDIATQFSYCEMLDNATNISVYVDSVDNLLGSAAGVTTVEPNCTVEEVEDTVAFYLAVATNESCMYDASICAYDIHVNADCASPCGRLARRLGYDVPRCYFNHKNHRESLSSSWYQCEWIVNPVNISFSFHYSDILNATVNSSATCDPRYDSTVASEDNSLGASSAQTDNGASQEFTWWVATLAVASALAMQL</sequence>
<protein>
    <recommendedName>
        <fullName evidence="3">Elicitin</fullName>
    </recommendedName>
</protein>
<dbReference type="OrthoDB" id="118242at2759"/>
<dbReference type="VEuPathDB" id="FungiDB:PC110_g13909"/>
<dbReference type="SMART" id="SM01187">
    <property type="entry name" value="Elicitin"/>
    <property type="match status" value="4"/>
</dbReference>
<dbReference type="GO" id="GO:0005576">
    <property type="term" value="C:extracellular region"/>
    <property type="evidence" value="ECO:0007669"/>
    <property type="project" value="InterPro"/>
</dbReference>
<comment type="caution">
    <text evidence="1">The sequence shown here is derived from an EMBL/GenBank/DDBJ whole genome shotgun (WGS) entry which is preliminary data.</text>
</comment>
<name>A0A8T1UDS5_9STRA</name>
<dbReference type="EMBL" id="JAENGZ010000374">
    <property type="protein sequence ID" value="KAG6960746.1"/>
    <property type="molecule type" value="Genomic_DNA"/>
</dbReference>
<evidence type="ECO:0008006" key="3">
    <source>
        <dbReference type="Google" id="ProtNLM"/>
    </source>
</evidence>
<reference evidence="1" key="1">
    <citation type="submission" date="2021-01" db="EMBL/GenBank/DDBJ databases">
        <title>Phytophthora aleatoria, a newly-described species from Pinus radiata is distinct from Phytophthora cactorum isolates based on comparative genomics.</title>
        <authorList>
            <person name="Mcdougal R."/>
            <person name="Panda P."/>
            <person name="Williams N."/>
            <person name="Studholme D.J."/>
        </authorList>
    </citation>
    <scope>NUCLEOTIDE SEQUENCE</scope>
    <source>
        <strain evidence="1">NZFS 3830</strain>
    </source>
</reference>
<gene>
    <name evidence="1" type="ORF">JG687_00008066</name>
</gene>
<dbReference type="Proteomes" id="UP000688947">
    <property type="component" value="Unassembled WGS sequence"/>
</dbReference>
<dbReference type="InterPro" id="IPR002200">
    <property type="entry name" value="Elicitin"/>
</dbReference>
<organism evidence="1 2">
    <name type="scientific">Phytophthora cactorum</name>
    <dbReference type="NCBI Taxonomy" id="29920"/>
    <lineage>
        <taxon>Eukaryota</taxon>
        <taxon>Sar</taxon>
        <taxon>Stramenopiles</taxon>
        <taxon>Oomycota</taxon>
        <taxon>Peronosporomycetes</taxon>
        <taxon>Peronosporales</taxon>
        <taxon>Peronosporaceae</taxon>
        <taxon>Phytophthora</taxon>
    </lineage>
</organism>
<proteinExistence type="predicted"/>